<proteinExistence type="predicted"/>
<keyword evidence="1" id="KW-0472">Membrane</keyword>
<feature type="transmembrane region" description="Helical" evidence="1">
    <location>
        <begin position="75"/>
        <end position="93"/>
    </location>
</feature>
<reference evidence="2 3" key="1">
    <citation type="journal article" date="2021" name="BMC Genomics">
        <title>Datura genome reveals duplications of psychoactive alkaloid biosynthetic genes and high mutation rate following tissue culture.</title>
        <authorList>
            <person name="Rajewski A."/>
            <person name="Carter-House D."/>
            <person name="Stajich J."/>
            <person name="Litt A."/>
        </authorList>
    </citation>
    <scope>NUCLEOTIDE SEQUENCE [LARGE SCALE GENOMIC DNA]</scope>
    <source>
        <strain evidence="2">AR-01</strain>
    </source>
</reference>
<keyword evidence="1" id="KW-1133">Transmembrane helix</keyword>
<organism evidence="2 3">
    <name type="scientific">Datura stramonium</name>
    <name type="common">Jimsonweed</name>
    <name type="synonym">Common thornapple</name>
    <dbReference type="NCBI Taxonomy" id="4076"/>
    <lineage>
        <taxon>Eukaryota</taxon>
        <taxon>Viridiplantae</taxon>
        <taxon>Streptophyta</taxon>
        <taxon>Embryophyta</taxon>
        <taxon>Tracheophyta</taxon>
        <taxon>Spermatophyta</taxon>
        <taxon>Magnoliopsida</taxon>
        <taxon>eudicotyledons</taxon>
        <taxon>Gunneridae</taxon>
        <taxon>Pentapetalae</taxon>
        <taxon>asterids</taxon>
        <taxon>lamiids</taxon>
        <taxon>Solanales</taxon>
        <taxon>Solanaceae</taxon>
        <taxon>Solanoideae</taxon>
        <taxon>Datureae</taxon>
        <taxon>Datura</taxon>
    </lineage>
</organism>
<protein>
    <submittedName>
        <fullName evidence="2">Uncharacterized protein</fullName>
    </submittedName>
</protein>
<accession>A0ABS8WL97</accession>
<keyword evidence="3" id="KW-1185">Reference proteome</keyword>
<evidence type="ECO:0000313" key="2">
    <source>
        <dbReference type="EMBL" id="MCE3050285.1"/>
    </source>
</evidence>
<dbReference type="Proteomes" id="UP000823775">
    <property type="component" value="Unassembled WGS sequence"/>
</dbReference>
<name>A0ABS8WL97_DATST</name>
<gene>
    <name evidence="2" type="ORF">HAX54_046815</name>
</gene>
<evidence type="ECO:0000256" key="1">
    <source>
        <dbReference type="SAM" id="Phobius"/>
    </source>
</evidence>
<dbReference type="EMBL" id="JACEIK010007444">
    <property type="protein sequence ID" value="MCE3050285.1"/>
    <property type="molecule type" value="Genomic_DNA"/>
</dbReference>
<keyword evidence="1" id="KW-0812">Transmembrane</keyword>
<evidence type="ECO:0000313" key="3">
    <source>
        <dbReference type="Proteomes" id="UP000823775"/>
    </source>
</evidence>
<sequence length="107" mass="12183">MERKQNQSFLYGFFLTEAFEKFGLPIPAFEPYSHYDAIDYYEIGGRHKDVFAEYDIAVEGRTIERNEEAAATRHFVLVALIMGLSQPTIPFIFSTTQPIPDPSPSTS</sequence>
<comment type="caution">
    <text evidence="2">The sequence shown here is derived from an EMBL/GenBank/DDBJ whole genome shotgun (WGS) entry which is preliminary data.</text>
</comment>